<organism evidence="3 4">
    <name type="scientific">Danaus chrysippus</name>
    <name type="common">African queen</name>
    <dbReference type="NCBI Taxonomy" id="151541"/>
    <lineage>
        <taxon>Eukaryota</taxon>
        <taxon>Metazoa</taxon>
        <taxon>Ecdysozoa</taxon>
        <taxon>Arthropoda</taxon>
        <taxon>Hexapoda</taxon>
        <taxon>Insecta</taxon>
        <taxon>Pterygota</taxon>
        <taxon>Neoptera</taxon>
        <taxon>Endopterygota</taxon>
        <taxon>Lepidoptera</taxon>
        <taxon>Glossata</taxon>
        <taxon>Ditrysia</taxon>
        <taxon>Papilionoidea</taxon>
        <taxon>Nymphalidae</taxon>
        <taxon>Danainae</taxon>
        <taxon>Danaini</taxon>
        <taxon>Danaina</taxon>
        <taxon>Danaus</taxon>
        <taxon>Anosia</taxon>
    </lineage>
</organism>
<dbReference type="InterPro" id="IPR029526">
    <property type="entry name" value="PGBD"/>
</dbReference>
<accession>A0A8J2QMW6</accession>
<evidence type="ECO:0000313" key="4">
    <source>
        <dbReference type="Proteomes" id="UP000789524"/>
    </source>
</evidence>
<gene>
    <name evidence="3" type="ORF">DCHRY22_LOCUS6903</name>
</gene>
<feature type="compositionally biased region" description="Basic and acidic residues" evidence="1">
    <location>
        <begin position="131"/>
        <end position="143"/>
    </location>
</feature>
<dbReference type="AlphaFoldDB" id="A0A8J2QMW6"/>
<dbReference type="Pfam" id="PF13843">
    <property type="entry name" value="DDE_Tnp_1_7"/>
    <property type="match status" value="1"/>
</dbReference>
<dbReference type="Proteomes" id="UP000789524">
    <property type="component" value="Unassembled WGS sequence"/>
</dbReference>
<dbReference type="OrthoDB" id="5876240at2759"/>
<reference evidence="3" key="1">
    <citation type="submission" date="2021-09" db="EMBL/GenBank/DDBJ databases">
        <authorList>
            <person name="Martin H S."/>
        </authorList>
    </citation>
    <scope>NUCLEOTIDE SEQUENCE</scope>
</reference>
<dbReference type="EMBL" id="CAKASE010000056">
    <property type="protein sequence ID" value="CAG9566209.1"/>
    <property type="molecule type" value="Genomic_DNA"/>
</dbReference>
<name>A0A8J2QMW6_9NEOP</name>
<feature type="domain" description="PiggyBac transposable element-derived protein" evidence="2">
    <location>
        <begin position="224"/>
        <end position="558"/>
    </location>
</feature>
<comment type="caution">
    <text evidence="3">The sequence shown here is derived from an EMBL/GenBank/DDBJ whole genome shotgun (WGS) entry which is preliminary data.</text>
</comment>
<proteinExistence type="predicted"/>
<keyword evidence="4" id="KW-1185">Reference proteome</keyword>
<sequence length="694" mass="79414">MIEKTKGGYFEAGGEWVEGLGSGSIATSGQPPRVLLTREATTTTTAWTKSAHCDTYRPPPATRLYGPHSGYHSDDYPYPLLKGAYRVRSWARWALVGACGRVCRARGVRSERDRARSVLSVMQRAATVARTENRTRGARDCARTHSLPDLGGNISETTPINSNRDREITTGPRIGIRPTTESQMKEHDQEEVWNYEIQPLGRQSFSSETNFIHIENIPENADVYTVFRLLVDDSVIDLMIEQTNIYAEQLIAVNPGGRMNRWKPVNKEDMEKFLGIYLVTECYWKKDPIFYHPLMHNIQMSYNRFVTILRCWHFVDNTAERDANDRLYKVKPVIDIVMNNCRKLLSPNDCVVFDESMVPFQGRLLIRQYNPNKTHKYGLKIYKATTDDGYVWKYKVYTGQDPQISNLDKPGSVVAELCEDLLDTGRMIIADNWYTSLPLAKYLLQRKTDLCGTLRKNRKNLPLLVKNKKLNRGEHIAAQKNNVTVLKWKDKRDVLMISTCHADEQTMSNGRNQRLKPNMILEYNDRKKGIDLSDELASYYSPIRKTLTWYKKVAVDVLFGVGIVNTVYLYNKLNQQNKCTLLQAQMDIVKKLLGINVVQSASILTPLRSSTENTSQGIRNVCPSTSQMQHFLTELDRKDGKKTRRRCTGCYDEHRQKGETAAAATNKAKRVSQICNICTKPYCLQCFKKAHNNM</sequence>
<dbReference type="PANTHER" id="PTHR46599:SF3">
    <property type="entry name" value="PIGGYBAC TRANSPOSABLE ELEMENT-DERIVED PROTEIN 4"/>
    <property type="match status" value="1"/>
</dbReference>
<dbReference type="PANTHER" id="PTHR46599">
    <property type="entry name" value="PIGGYBAC TRANSPOSABLE ELEMENT-DERIVED PROTEIN 4"/>
    <property type="match status" value="1"/>
</dbReference>
<protein>
    <submittedName>
        <fullName evidence="3">(African queen) hypothetical protein</fullName>
    </submittedName>
</protein>
<evidence type="ECO:0000259" key="2">
    <source>
        <dbReference type="Pfam" id="PF13843"/>
    </source>
</evidence>
<evidence type="ECO:0000256" key="1">
    <source>
        <dbReference type="SAM" id="MobiDB-lite"/>
    </source>
</evidence>
<evidence type="ECO:0000313" key="3">
    <source>
        <dbReference type="EMBL" id="CAG9566209.1"/>
    </source>
</evidence>
<feature type="region of interest" description="Disordered" evidence="1">
    <location>
        <begin position="131"/>
        <end position="187"/>
    </location>
</feature>